<keyword evidence="2" id="KW-1185">Reference proteome</keyword>
<accession>A0ACC3D0Y9</accession>
<organism evidence="1 2">
    <name type="scientific">Coniosporium uncinatum</name>
    <dbReference type="NCBI Taxonomy" id="93489"/>
    <lineage>
        <taxon>Eukaryota</taxon>
        <taxon>Fungi</taxon>
        <taxon>Dikarya</taxon>
        <taxon>Ascomycota</taxon>
        <taxon>Pezizomycotina</taxon>
        <taxon>Dothideomycetes</taxon>
        <taxon>Dothideomycetes incertae sedis</taxon>
        <taxon>Coniosporium</taxon>
    </lineage>
</organism>
<reference evidence="1" key="1">
    <citation type="submission" date="2024-09" db="EMBL/GenBank/DDBJ databases">
        <title>Black Yeasts Isolated from many extreme environments.</title>
        <authorList>
            <person name="Coleine C."/>
            <person name="Stajich J.E."/>
            <person name="Selbmann L."/>
        </authorList>
    </citation>
    <scope>NUCLEOTIDE SEQUENCE</scope>
    <source>
        <strain evidence="1">CCFEE 5737</strain>
    </source>
</reference>
<dbReference type="EMBL" id="JAWDJW010008773">
    <property type="protein sequence ID" value="KAK3060199.1"/>
    <property type="molecule type" value="Genomic_DNA"/>
</dbReference>
<sequence length="419" mass="46592">MVYIRADKLPKLKEYKYSGVDHSLLSRYVLKPFYTNVAIKFFPMSMAPNAITLSGFSFVVANFLTLLWYTPTLDVDCPSWVYASWSIGLFLYQTFDAVDGTQARRTKQSGPLGELFDHGVDACNTALEVLLFAAAMNFGQGWKTVSTLFASLLTFYVQTWDEYHTHTLTLGVISGPVEGILTLCVVYAITAYAGGGSFWQQSMLETLGVQNHGFIPDILYNLAWNEWYMVYGGLVLVFNTVTSAQNVVKAKKDRNEDPTPALLGLLPFFATWTLIPLYLAIQPRILHHHLIPFVFYVGLVNAYSVGQMIVAHLTKSAFPFYNVLVLPLLFGVVDSLGPLMQSWIGVGWPSSLGDGVYQVGFVFLCTGMAVGVYGSFVVDVIVAICDYLDIWCLTIKHPWTAETAETEAKPVPPENKKVK</sequence>
<protein>
    <submittedName>
        <fullName evidence="1">Uncharacterized protein</fullName>
    </submittedName>
</protein>
<name>A0ACC3D0Y9_9PEZI</name>
<comment type="caution">
    <text evidence="1">The sequence shown here is derived from an EMBL/GenBank/DDBJ whole genome shotgun (WGS) entry which is preliminary data.</text>
</comment>
<evidence type="ECO:0000313" key="1">
    <source>
        <dbReference type="EMBL" id="KAK3060199.1"/>
    </source>
</evidence>
<evidence type="ECO:0000313" key="2">
    <source>
        <dbReference type="Proteomes" id="UP001186974"/>
    </source>
</evidence>
<proteinExistence type="predicted"/>
<gene>
    <name evidence="1" type="ORF">LTS18_009090</name>
</gene>
<dbReference type="Proteomes" id="UP001186974">
    <property type="component" value="Unassembled WGS sequence"/>
</dbReference>